<accession>A0A9W9YSF9</accession>
<reference evidence="2" key="1">
    <citation type="submission" date="2023-01" db="EMBL/GenBank/DDBJ databases">
        <title>Genome assembly of the deep-sea coral Lophelia pertusa.</title>
        <authorList>
            <person name="Herrera S."/>
            <person name="Cordes E."/>
        </authorList>
    </citation>
    <scope>NUCLEOTIDE SEQUENCE</scope>
    <source>
        <strain evidence="2">USNM1676648</strain>
        <tissue evidence="2">Polyp</tissue>
    </source>
</reference>
<evidence type="ECO:0000256" key="1">
    <source>
        <dbReference type="SAM" id="MobiDB-lite"/>
    </source>
</evidence>
<evidence type="ECO:0000313" key="2">
    <source>
        <dbReference type="EMBL" id="KAJ7365388.1"/>
    </source>
</evidence>
<dbReference type="AlphaFoldDB" id="A0A9W9YSF9"/>
<keyword evidence="3" id="KW-1185">Reference proteome</keyword>
<comment type="caution">
    <text evidence="2">The sequence shown here is derived from an EMBL/GenBank/DDBJ whole genome shotgun (WGS) entry which is preliminary data.</text>
</comment>
<dbReference type="EMBL" id="MU827303">
    <property type="protein sequence ID" value="KAJ7365388.1"/>
    <property type="molecule type" value="Genomic_DNA"/>
</dbReference>
<dbReference type="Proteomes" id="UP001163046">
    <property type="component" value="Unassembled WGS sequence"/>
</dbReference>
<organism evidence="2 3">
    <name type="scientific">Desmophyllum pertusum</name>
    <dbReference type="NCBI Taxonomy" id="174260"/>
    <lineage>
        <taxon>Eukaryota</taxon>
        <taxon>Metazoa</taxon>
        <taxon>Cnidaria</taxon>
        <taxon>Anthozoa</taxon>
        <taxon>Hexacorallia</taxon>
        <taxon>Scleractinia</taxon>
        <taxon>Caryophylliina</taxon>
        <taxon>Caryophylliidae</taxon>
        <taxon>Desmophyllum</taxon>
    </lineage>
</organism>
<name>A0A9W9YSF9_9CNID</name>
<protein>
    <submittedName>
        <fullName evidence="2">Uncharacterized protein</fullName>
    </submittedName>
</protein>
<feature type="region of interest" description="Disordered" evidence="1">
    <location>
        <begin position="95"/>
        <end position="122"/>
    </location>
</feature>
<dbReference type="OrthoDB" id="5971718at2759"/>
<proteinExistence type="predicted"/>
<sequence length="122" mass="12603">MAAAARCLRSLSRSTTAVRQLSSCIAKNASQRSSTSTSSPLLKSFLSTDSGLLKGSRTVGMSTSLNFSKRFAAVSFVCSIPKACPLSIDAGGDGTDALDGNIGDDDGDTWSQGEDEPYLGVT</sequence>
<evidence type="ECO:0000313" key="3">
    <source>
        <dbReference type="Proteomes" id="UP001163046"/>
    </source>
</evidence>
<gene>
    <name evidence="2" type="ORF">OS493_005495</name>
</gene>
<feature type="compositionally biased region" description="Acidic residues" evidence="1">
    <location>
        <begin position="102"/>
        <end position="122"/>
    </location>
</feature>